<feature type="region of interest" description="Disordered" evidence="1">
    <location>
        <begin position="1"/>
        <end position="131"/>
    </location>
</feature>
<sequence>MSMIHILHPKAEQEADRRRLAARDEAAKAPTQAAAVSTSRPLTEPAAVASPAPQVSTSRPSVAKRITSQSTDIDPLLNPDPLMFGASPTPSAPEPEAPAAPEAASVSPQNNVQGPASQPAEKVPPKKSGITDALSGFGAGLRGDNAFSKVSGHTAGSITGTAANIVSGTATGIGGVNSASKALGGGVLPSLSEAMLGVDPGQVAKHLGVGIQAGAWMAKEAAGEKPTDVAGEARKDYVAADMQRMVARKNKKGMFKSAAVKALAAKKLGDAVQDGGHRATYEGTMEESEKLNEARPETSGLTKAMQIAALPGQALNKTGQTITGADGEEDLLKGNLKTAAAVSALGLGTQAATAGLATAGHIVAPGLGGITASTAVKGTGYAARAAGTLLSKPFQWLGGNDQDQADAHDKHLDGGSAEERAAGTAQTQAGSILHRGFRSRGQATGEGGVGWEKSGAKTADPAPVAGESYKEGGITGWLKGLWSSGKHQAKTEASHAVDDVKTTALNARKTAVDAKDSAKGFGSRIKDKLSSWWSKLTGPKKPAEEDQGVEMTSR</sequence>
<accession>A0A6J6Q6J4</accession>
<name>A0A6J6Q6J4_9ZZZZ</name>
<feature type="compositionally biased region" description="Low complexity" evidence="1">
    <location>
        <begin position="45"/>
        <end position="56"/>
    </location>
</feature>
<organism evidence="2">
    <name type="scientific">freshwater metagenome</name>
    <dbReference type="NCBI Taxonomy" id="449393"/>
    <lineage>
        <taxon>unclassified sequences</taxon>
        <taxon>metagenomes</taxon>
        <taxon>ecological metagenomes</taxon>
    </lineage>
</organism>
<evidence type="ECO:0000313" key="2">
    <source>
        <dbReference type="EMBL" id="CAB4707320.1"/>
    </source>
</evidence>
<reference evidence="2" key="1">
    <citation type="submission" date="2020-05" db="EMBL/GenBank/DDBJ databases">
        <authorList>
            <person name="Chiriac C."/>
            <person name="Salcher M."/>
            <person name="Ghai R."/>
            <person name="Kavagutti S V."/>
        </authorList>
    </citation>
    <scope>NUCLEOTIDE SEQUENCE</scope>
</reference>
<feature type="region of interest" description="Disordered" evidence="1">
    <location>
        <begin position="532"/>
        <end position="554"/>
    </location>
</feature>
<gene>
    <name evidence="2" type="ORF">UFOPK2625_00810</name>
</gene>
<protein>
    <submittedName>
        <fullName evidence="2">Unannotated protein</fullName>
    </submittedName>
</protein>
<feature type="compositionally biased region" description="Basic and acidic residues" evidence="1">
    <location>
        <begin position="405"/>
        <end position="421"/>
    </location>
</feature>
<feature type="region of interest" description="Disordered" evidence="1">
    <location>
        <begin position="400"/>
        <end position="469"/>
    </location>
</feature>
<dbReference type="EMBL" id="CAEZXZ010000112">
    <property type="protein sequence ID" value="CAB4707320.1"/>
    <property type="molecule type" value="Genomic_DNA"/>
</dbReference>
<dbReference type="AlphaFoldDB" id="A0A6J6Q6J4"/>
<evidence type="ECO:0000256" key="1">
    <source>
        <dbReference type="SAM" id="MobiDB-lite"/>
    </source>
</evidence>
<feature type="compositionally biased region" description="Low complexity" evidence="1">
    <location>
        <begin position="99"/>
        <end position="108"/>
    </location>
</feature>
<proteinExistence type="predicted"/>
<feature type="compositionally biased region" description="Basic and acidic residues" evidence="1">
    <location>
        <begin position="9"/>
        <end position="27"/>
    </location>
</feature>